<keyword evidence="5" id="KW-0732">Signal</keyword>
<feature type="non-terminal residue" evidence="8">
    <location>
        <position position="1"/>
    </location>
</feature>
<dbReference type="Pfam" id="PF21365">
    <property type="entry name" value="Glyco_hydro_31_3rd"/>
    <property type="match status" value="1"/>
</dbReference>
<evidence type="ECO:0000256" key="3">
    <source>
        <dbReference type="ARBA" id="ARBA00023295"/>
    </source>
</evidence>
<dbReference type="CDD" id="cd06592">
    <property type="entry name" value="GH31_NET37"/>
    <property type="match status" value="1"/>
</dbReference>
<dbReference type="Gene3D" id="2.60.40.1180">
    <property type="entry name" value="Golgi alpha-mannosidase II"/>
    <property type="match status" value="1"/>
</dbReference>
<sequence>IKGLSNMIKEFLYLTLILHVNAEYHFEYNPSIDGADILIAKDNRKNDILLSGTIKISNGDTDDISLKVAKSSNTLNLCFESSKTGGVITSCFDLNRTNTHWFGGPERKEQVWPLEEMVIQNKPWTLSYLDNFAVIEPYWLNSKGVFIHIEEGTPLWIDQNNHVENHVCFIANVSGPYVGRDRTSLNLNIGFFATPKEAHLYAVNYILGKPKGHPNEKMIREPIWTTWAKYKKNISDDIVLSFADDIVAHGYAGQLEIDDAWEKCYGAQEFSTITFPNITQTVRSLHEKNFRVTLWVHPFVDKNCNPNEQEGLKKGYFVENDQGSDHAYWWDSDDSHQIDFTKPEAQDWYVNRLEKLRKNHGIDSFKFDAGETDYVDQPAVYKNVNIDSAPNILSKKYIETCSRLGDLIEVRSSWKTQYLPIFVRMLDKDSNWGFDNGLKTLITTLLQMNLNGYVMQVQFFLLNKFNNYIFRVLPDMIGGNGYNGPPDAELLVRWSQANVFMPSMQFSYLPWEITSQKFNAEEIVRKTIDLHAKYSYEIINAMDRAIQTGTPVNPPIWWVDPMNKEAHKINDEFLLGESILVAPVVEPNASSRDVYLPSGLWQDGNTDTIYNGPIWIRNYSAPIDVLPYFINQLYLKQ</sequence>
<feature type="domain" description="Glycosyl hydrolase family 31 C-terminal" evidence="7">
    <location>
        <begin position="549"/>
        <end position="630"/>
    </location>
</feature>
<reference evidence="8" key="1">
    <citation type="submission" date="2021-12" db="EMBL/GenBank/DDBJ databases">
        <authorList>
            <person name="King R."/>
        </authorList>
    </citation>
    <scope>NUCLEOTIDE SEQUENCE</scope>
</reference>
<dbReference type="InterPro" id="IPR048395">
    <property type="entry name" value="Glyco_hydro_31_C"/>
</dbReference>
<dbReference type="GO" id="GO:0004553">
    <property type="term" value="F:hydrolase activity, hydrolyzing O-glycosyl compounds"/>
    <property type="evidence" value="ECO:0007669"/>
    <property type="project" value="InterPro"/>
</dbReference>
<organism evidence="8 9">
    <name type="scientific">Brassicogethes aeneus</name>
    <name type="common">Rape pollen beetle</name>
    <name type="synonym">Meligethes aeneus</name>
    <dbReference type="NCBI Taxonomy" id="1431903"/>
    <lineage>
        <taxon>Eukaryota</taxon>
        <taxon>Metazoa</taxon>
        <taxon>Ecdysozoa</taxon>
        <taxon>Arthropoda</taxon>
        <taxon>Hexapoda</taxon>
        <taxon>Insecta</taxon>
        <taxon>Pterygota</taxon>
        <taxon>Neoptera</taxon>
        <taxon>Endopterygota</taxon>
        <taxon>Coleoptera</taxon>
        <taxon>Polyphaga</taxon>
        <taxon>Cucujiformia</taxon>
        <taxon>Nitidulidae</taxon>
        <taxon>Meligethinae</taxon>
        <taxon>Brassicogethes</taxon>
    </lineage>
</organism>
<evidence type="ECO:0000256" key="1">
    <source>
        <dbReference type="ARBA" id="ARBA00007806"/>
    </source>
</evidence>
<dbReference type="InterPro" id="IPR000322">
    <property type="entry name" value="Glyco_hydro_31_TIM"/>
</dbReference>
<dbReference type="PANTHER" id="PTHR43053">
    <property type="entry name" value="GLYCOSIDASE FAMILY 31"/>
    <property type="match status" value="1"/>
</dbReference>
<dbReference type="InterPro" id="IPR013780">
    <property type="entry name" value="Glyco_hydro_b"/>
</dbReference>
<evidence type="ECO:0000256" key="2">
    <source>
        <dbReference type="ARBA" id="ARBA00022801"/>
    </source>
</evidence>
<feature type="domain" description="Glycoside hydrolase family 31 TIM barrel" evidence="6">
    <location>
        <begin position="258"/>
        <end position="531"/>
    </location>
</feature>
<name>A0A9P0FL33_BRAAE</name>
<dbReference type="Proteomes" id="UP001154078">
    <property type="component" value="Chromosome 5"/>
</dbReference>
<gene>
    <name evidence="8" type="ORF">MELIAE_LOCUS8683</name>
</gene>
<dbReference type="GO" id="GO:0005975">
    <property type="term" value="P:carbohydrate metabolic process"/>
    <property type="evidence" value="ECO:0007669"/>
    <property type="project" value="InterPro"/>
</dbReference>
<evidence type="ECO:0000256" key="5">
    <source>
        <dbReference type="SAM" id="SignalP"/>
    </source>
</evidence>
<keyword evidence="2 4" id="KW-0378">Hydrolase</keyword>
<proteinExistence type="inferred from homology"/>
<evidence type="ECO:0000259" key="6">
    <source>
        <dbReference type="Pfam" id="PF01055"/>
    </source>
</evidence>
<evidence type="ECO:0000313" key="8">
    <source>
        <dbReference type="EMBL" id="CAH0558146.1"/>
    </source>
</evidence>
<dbReference type="InterPro" id="IPR017853">
    <property type="entry name" value="GH"/>
</dbReference>
<evidence type="ECO:0000259" key="7">
    <source>
        <dbReference type="Pfam" id="PF21365"/>
    </source>
</evidence>
<dbReference type="SUPFAM" id="SSF51011">
    <property type="entry name" value="Glycosyl hydrolase domain"/>
    <property type="match status" value="1"/>
</dbReference>
<dbReference type="PANTHER" id="PTHR43053:SF4">
    <property type="entry name" value="MYOGENESIS-REGULATING GLYCOSIDASE"/>
    <property type="match status" value="1"/>
</dbReference>
<dbReference type="AlphaFoldDB" id="A0A9P0FL33"/>
<comment type="similarity">
    <text evidence="1 4">Belongs to the glycosyl hydrolase 31 family.</text>
</comment>
<evidence type="ECO:0000313" key="9">
    <source>
        <dbReference type="Proteomes" id="UP001154078"/>
    </source>
</evidence>
<accession>A0A9P0FL33</accession>
<dbReference type="InterPro" id="IPR050985">
    <property type="entry name" value="Alpha-glycosidase_related"/>
</dbReference>
<keyword evidence="9" id="KW-1185">Reference proteome</keyword>
<dbReference type="OrthoDB" id="10070917at2759"/>
<dbReference type="SUPFAM" id="SSF51445">
    <property type="entry name" value="(Trans)glycosidases"/>
    <property type="match status" value="1"/>
</dbReference>
<feature type="chain" id="PRO_5040211949" evidence="5">
    <location>
        <begin position="23"/>
        <end position="637"/>
    </location>
</feature>
<protein>
    <submittedName>
        <fullName evidence="8">Uncharacterized protein</fullName>
    </submittedName>
</protein>
<evidence type="ECO:0000256" key="4">
    <source>
        <dbReference type="RuleBase" id="RU361185"/>
    </source>
</evidence>
<dbReference type="Pfam" id="PF01055">
    <property type="entry name" value="Glyco_hydro_31_2nd"/>
    <property type="match status" value="1"/>
</dbReference>
<dbReference type="EMBL" id="OV121136">
    <property type="protein sequence ID" value="CAH0558146.1"/>
    <property type="molecule type" value="Genomic_DNA"/>
</dbReference>
<feature type="signal peptide" evidence="5">
    <location>
        <begin position="1"/>
        <end position="22"/>
    </location>
</feature>
<keyword evidence="3 4" id="KW-0326">Glycosidase</keyword>
<dbReference type="Gene3D" id="3.20.20.80">
    <property type="entry name" value="Glycosidases"/>
    <property type="match status" value="1"/>
</dbReference>